<dbReference type="InterPro" id="IPR001870">
    <property type="entry name" value="B30.2/SPRY"/>
</dbReference>
<evidence type="ECO:0000259" key="1">
    <source>
        <dbReference type="PROSITE" id="PS50188"/>
    </source>
</evidence>
<protein>
    <recommendedName>
        <fullName evidence="1">B30.2/SPRY domain-containing protein</fullName>
    </recommendedName>
</protein>
<evidence type="ECO:0000313" key="3">
    <source>
        <dbReference type="Proteomes" id="UP001333110"/>
    </source>
</evidence>
<feature type="non-terminal residue" evidence="2">
    <location>
        <position position="604"/>
    </location>
</feature>
<dbReference type="Pfam" id="PF13765">
    <property type="entry name" value="PRY"/>
    <property type="match status" value="2"/>
</dbReference>
<organism evidence="2 3">
    <name type="scientific">Mycteria americana</name>
    <name type="common">Wood stork</name>
    <dbReference type="NCBI Taxonomy" id="33587"/>
    <lineage>
        <taxon>Eukaryota</taxon>
        <taxon>Metazoa</taxon>
        <taxon>Chordata</taxon>
        <taxon>Craniata</taxon>
        <taxon>Vertebrata</taxon>
        <taxon>Euteleostomi</taxon>
        <taxon>Archelosauria</taxon>
        <taxon>Archosauria</taxon>
        <taxon>Dinosauria</taxon>
        <taxon>Saurischia</taxon>
        <taxon>Theropoda</taxon>
        <taxon>Coelurosauria</taxon>
        <taxon>Aves</taxon>
        <taxon>Neognathae</taxon>
        <taxon>Neoaves</taxon>
        <taxon>Aequornithes</taxon>
        <taxon>Ciconiiformes</taxon>
        <taxon>Ciconiidae</taxon>
        <taxon>Mycteria</taxon>
    </lineage>
</organism>
<dbReference type="SMART" id="SM00449">
    <property type="entry name" value="SPRY"/>
    <property type="match status" value="2"/>
</dbReference>
<dbReference type="CDD" id="cd13733">
    <property type="entry name" value="SPRY_PRY_C-I_1"/>
    <property type="match status" value="2"/>
</dbReference>
<dbReference type="Pfam" id="PF00622">
    <property type="entry name" value="SPRY"/>
    <property type="match status" value="2"/>
</dbReference>
<dbReference type="InterPro" id="IPR003879">
    <property type="entry name" value="Butyrophylin_SPRY"/>
</dbReference>
<evidence type="ECO:0000313" key="2">
    <source>
        <dbReference type="EMBL" id="KAK4806705.1"/>
    </source>
</evidence>
<gene>
    <name evidence="2" type="ORF">QYF61_027706</name>
</gene>
<dbReference type="InterPro" id="IPR006574">
    <property type="entry name" value="PRY"/>
</dbReference>
<dbReference type="Gene3D" id="2.60.120.920">
    <property type="match status" value="2"/>
</dbReference>
<proteinExistence type="predicted"/>
<dbReference type="InterPro" id="IPR013320">
    <property type="entry name" value="ConA-like_dom_sf"/>
</dbReference>
<dbReference type="PRINTS" id="PR01407">
    <property type="entry name" value="BUTYPHLNCDUF"/>
</dbReference>
<reference evidence="2 3" key="1">
    <citation type="journal article" date="2023" name="J. Hered.">
        <title>Chromosome-level genome of the wood stork (Mycteria americana) provides insight into avian chromosome evolution.</title>
        <authorList>
            <person name="Flamio R. Jr."/>
            <person name="Ramstad K.M."/>
        </authorList>
    </citation>
    <scope>NUCLEOTIDE SEQUENCE [LARGE SCALE GENOMIC DNA]</scope>
    <source>
        <strain evidence="2">JAX WOST 10</strain>
    </source>
</reference>
<dbReference type="PROSITE" id="PS50188">
    <property type="entry name" value="B302_SPRY"/>
    <property type="match status" value="2"/>
</dbReference>
<comment type="caution">
    <text evidence="2">The sequence shown here is derived from an EMBL/GenBank/DDBJ whole genome shotgun (WGS) entry which is preliminary data.</text>
</comment>
<keyword evidence="3" id="KW-1185">Reference proteome</keyword>
<dbReference type="AlphaFoldDB" id="A0AAN7RKP5"/>
<name>A0AAN7RKP5_MYCAM</name>
<feature type="domain" description="B30.2/SPRY" evidence="1">
    <location>
        <begin position="348"/>
        <end position="546"/>
    </location>
</feature>
<dbReference type="InterPro" id="IPR050143">
    <property type="entry name" value="TRIM/RBCC"/>
</dbReference>
<feature type="domain" description="B30.2/SPRY" evidence="1">
    <location>
        <begin position="30"/>
        <end position="223"/>
    </location>
</feature>
<dbReference type="InterPro" id="IPR043136">
    <property type="entry name" value="B30.2/SPRY_sf"/>
</dbReference>
<accession>A0AAN7RKP5</accession>
<dbReference type="FunFam" id="2.60.120.920:FF:000004">
    <property type="entry name" value="Butyrophilin subfamily 1 member A1"/>
    <property type="match status" value="2"/>
</dbReference>
<dbReference type="SUPFAM" id="SSF49899">
    <property type="entry name" value="Concanavalin A-like lectins/glucanases"/>
    <property type="match status" value="2"/>
</dbReference>
<dbReference type="SMART" id="SM00589">
    <property type="entry name" value="PRY"/>
    <property type="match status" value="2"/>
</dbReference>
<sequence length="604" mass="67576">MTESGREGGKNFCRHNDTKKLHKSVLEFLGFKAALLILRRKGDLMVAVDVTLDADTAHPRLEISDDGKSVKDTGVIRKVPSKEKRFDSHTFVLAKEGYTSGRHYWEVDVGKRRSWALGIARESVTRKGTVTPSPKNGFWVIGFADGQEYWAHSDPWTRLSVSGKLQKTGVFLDMSAKQLSFYNVHKKTTLYTFTLGGDSSQEEKFFPFFSTGPAAVKPDDEPLRIAQEFDDDDESFYVSWKKQVLPGRNVPDSSPVLLVELQQTFSFGKGVKSSPILLLLDQRKDDMHGYDGKQGTKDVRNEGVGKHWITSSGKSLDERLGFTVTLVHMRKRSSGQLHCLGRQTPSLRMSPPSIFLPSLLSTTSYVDIAQNADVAHPRLEISDNGKRVKDTGIVRKVPSKEKRFDSHTFVLAKEGYTSGRHYWEVEVGKRRSWALGIARESVTRKGTVTLSPKNDFWVIGFADGQEYWAHSDPWTRLSVSGKLQKTGVFLDMSAKQLLFYNVCKKAAVYTFSIGDGTSQEGKFIPFFSTGRAAAKPDTVPLKIVQGLDDDVQSRLRTVFKLALPRHRVDCTHPGGSHIFLVQLSLSGWAKGMETLTHQNLHSAL</sequence>
<dbReference type="InterPro" id="IPR003877">
    <property type="entry name" value="SPRY_dom"/>
</dbReference>
<dbReference type="PANTHER" id="PTHR24103">
    <property type="entry name" value="E3 UBIQUITIN-PROTEIN LIGASE TRIM"/>
    <property type="match status" value="1"/>
</dbReference>
<dbReference type="EMBL" id="JAUNZN010000036">
    <property type="protein sequence ID" value="KAK4806705.1"/>
    <property type="molecule type" value="Genomic_DNA"/>
</dbReference>
<dbReference type="Proteomes" id="UP001333110">
    <property type="component" value="Unassembled WGS sequence"/>
</dbReference>